<reference evidence="4" key="1">
    <citation type="journal article" date="2021" name="Genome Biol. Evol.">
        <title>A High-Quality Reference Genome for a Parasitic Bivalve with Doubly Uniparental Inheritance (Bivalvia: Unionida).</title>
        <authorList>
            <person name="Smith C.H."/>
        </authorList>
    </citation>
    <scope>NUCLEOTIDE SEQUENCE</scope>
    <source>
        <strain evidence="4">CHS0354</strain>
    </source>
</reference>
<evidence type="ECO:0000313" key="5">
    <source>
        <dbReference type="Proteomes" id="UP001195483"/>
    </source>
</evidence>
<dbReference type="Proteomes" id="UP001195483">
    <property type="component" value="Unassembled WGS sequence"/>
</dbReference>
<dbReference type="InterPro" id="IPR027417">
    <property type="entry name" value="P-loop_NTPase"/>
</dbReference>
<feature type="signal peptide" evidence="2">
    <location>
        <begin position="1"/>
        <end position="23"/>
    </location>
</feature>
<dbReference type="SUPFAM" id="SSF52540">
    <property type="entry name" value="P-loop containing nucleoside triphosphate hydrolases"/>
    <property type="match status" value="1"/>
</dbReference>
<organism evidence="4 5">
    <name type="scientific">Potamilus streckersoni</name>
    <dbReference type="NCBI Taxonomy" id="2493646"/>
    <lineage>
        <taxon>Eukaryota</taxon>
        <taxon>Metazoa</taxon>
        <taxon>Spiralia</taxon>
        <taxon>Lophotrochozoa</taxon>
        <taxon>Mollusca</taxon>
        <taxon>Bivalvia</taxon>
        <taxon>Autobranchia</taxon>
        <taxon>Heteroconchia</taxon>
        <taxon>Palaeoheterodonta</taxon>
        <taxon>Unionida</taxon>
        <taxon>Unionoidea</taxon>
        <taxon>Unionidae</taxon>
        <taxon>Ambleminae</taxon>
        <taxon>Lampsilini</taxon>
        <taxon>Potamilus</taxon>
    </lineage>
</organism>
<name>A0AAE0W0S6_9BIVA</name>
<reference evidence="4" key="2">
    <citation type="journal article" date="2021" name="Genome Biol. Evol.">
        <title>Developing a high-quality reference genome for a parasitic bivalve with doubly uniparental inheritance (Bivalvia: Unionida).</title>
        <authorList>
            <person name="Smith C.H."/>
        </authorList>
    </citation>
    <scope>NUCLEOTIDE SEQUENCE</scope>
    <source>
        <strain evidence="4">CHS0354</strain>
        <tissue evidence="4">Mantle</tissue>
    </source>
</reference>
<gene>
    <name evidence="4" type="ORF">CHS0354_029389</name>
</gene>
<dbReference type="PANTHER" id="PTHR14241">
    <property type="entry name" value="INTERFERON-INDUCED PROTEIN 44"/>
    <property type="match status" value="1"/>
</dbReference>
<protein>
    <recommendedName>
        <fullName evidence="3">TLDc domain-containing protein</fullName>
    </recommendedName>
</protein>
<accession>A0AAE0W0S6</accession>
<dbReference type="PROSITE" id="PS51886">
    <property type="entry name" value="TLDC"/>
    <property type="match status" value="1"/>
</dbReference>
<dbReference type="AlphaFoldDB" id="A0AAE0W0S6"/>
<feature type="chain" id="PRO_5042023094" description="TLDc domain-containing protein" evidence="2">
    <location>
        <begin position="24"/>
        <end position="528"/>
    </location>
</feature>
<evidence type="ECO:0000256" key="2">
    <source>
        <dbReference type="SAM" id="SignalP"/>
    </source>
</evidence>
<evidence type="ECO:0000313" key="4">
    <source>
        <dbReference type="EMBL" id="KAK3597823.1"/>
    </source>
</evidence>
<comment type="caution">
    <text evidence="4">The sequence shown here is derived from an EMBL/GenBank/DDBJ whole genome shotgun (WGS) entry which is preliminary data.</text>
</comment>
<dbReference type="Pfam" id="PF07534">
    <property type="entry name" value="TLD"/>
    <property type="match status" value="1"/>
</dbReference>
<keyword evidence="2" id="KW-0732">Signal</keyword>
<feature type="domain" description="TLDc" evidence="3">
    <location>
        <begin position="20"/>
        <end position="200"/>
    </location>
</feature>
<proteinExistence type="inferred from homology"/>
<dbReference type="EMBL" id="JAEAOA010001763">
    <property type="protein sequence ID" value="KAK3597823.1"/>
    <property type="molecule type" value="Genomic_DNA"/>
</dbReference>
<comment type="similarity">
    <text evidence="1">Belongs to the IFI44 family.</text>
</comment>
<evidence type="ECO:0000256" key="1">
    <source>
        <dbReference type="ARBA" id="ARBA00009243"/>
    </source>
</evidence>
<sequence length="528" mass="60154">MCLLLLLGFSIILLGTSTRLTMADVLSQELWKYTESCIGPDAKSFSLIYDSKRDGCDLKSFHIRCDNKGPTVTIFIRETTRIIGYTSNSWQSVPKEKFVYDNEAFLIWVSNENGNKPLLYRVSDPDNATRMNTDYGPSFGKQEINAKPASSWKCTGGNNDLYWNIDMKWQSKMPTFRSEQAGNYPADFKGEVNVQVYLVTASTLERQHWRRMDWSVERLQKLKREVEQFLPVPGQIQVQRINILLLGQISAGKSSFVNTVDSIFSGCASNKAESANSENSVTKKYRQYKMRSSDGKELAFRLCDTRGIEDGHYLRNGEIQQMLDGRKQDDQSSEPSSASRITYVRDLISALYGWMKGRIKSTPTIDYNEKVYCAVYVLDSSSIETLPTTTETNLKECRKIMKQRGIPEVVLLTKADQCCREVDKHLKDICYSPAIKRAVQSVENKFSFNKKSIYPVVNMENEVEAGIEISILALMALKQMLFASRTYIYDMIARNEIKIELSEVSPLQQNESNSSCFINMPEGSMNHE</sequence>
<reference evidence="4" key="3">
    <citation type="submission" date="2023-05" db="EMBL/GenBank/DDBJ databases">
        <authorList>
            <person name="Smith C.H."/>
        </authorList>
    </citation>
    <scope>NUCLEOTIDE SEQUENCE</scope>
    <source>
        <strain evidence="4">CHS0354</strain>
        <tissue evidence="4">Mantle</tissue>
    </source>
</reference>
<dbReference type="Gene3D" id="3.40.50.300">
    <property type="entry name" value="P-loop containing nucleotide triphosphate hydrolases"/>
    <property type="match status" value="1"/>
</dbReference>
<keyword evidence="5" id="KW-1185">Reference proteome</keyword>
<dbReference type="PANTHER" id="PTHR14241:SF32">
    <property type="entry name" value="VWFA DOMAIN-CONTAINING PROTEIN-RELATED"/>
    <property type="match status" value="1"/>
</dbReference>
<evidence type="ECO:0000259" key="3">
    <source>
        <dbReference type="PROSITE" id="PS51886"/>
    </source>
</evidence>
<dbReference type="InterPro" id="IPR006571">
    <property type="entry name" value="TLDc_dom"/>
</dbReference>